<dbReference type="Pfam" id="PF01063">
    <property type="entry name" value="Aminotran_4"/>
    <property type="match status" value="1"/>
</dbReference>
<dbReference type="Gene3D" id="3.30.470.10">
    <property type="match status" value="1"/>
</dbReference>
<dbReference type="Proteomes" id="UP000587462">
    <property type="component" value="Unassembled WGS sequence"/>
</dbReference>
<accession>A0A7Y7BAY3</accession>
<dbReference type="AlphaFoldDB" id="A0A7Y7BAY3"/>
<gene>
    <name evidence="1" type="ORF">HG542_32160</name>
</gene>
<dbReference type="InterPro" id="IPR036038">
    <property type="entry name" value="Aminotransferase-like"/>
</dbReference>
<comment type="caution">
    <text evidence="1">The sequence shown here is derived from an EMBL/GenBank/DDBJ whole genome shotgun (WGS) entry which is preliminary data.</text>
</comment>
<protein>
    <submittedName>
        <fullName evidence="1">Aminotransferase class IV</fullName>
    </submittedName>
</protein>
<organism evidence="1 2">
    <name type="scientific">Streptomyces morookaense</name>
    <name type="common">Streptoverticillium morookaense</name>
    <dbReference type="NCBI Taxonomy" id="1970"/>
    <lineage>
        <taxon>Bacteria</taxon>
        <taxon>Bacillati</taxon>
        <taxon>Actinomycetota</taxon>
        <taxon>Actinomycetes</taxon>
        <taxon>Kitasatosporales</taxon>
        <taxon>Streptomycetaceae</taxon>
        <taxon>Streptomyces</taxon>
    </lineage>
</organism>
<reference evidence="1 2" key="1">
    <citation type="submission" date="2020-04" db="EMBL/GenBank/DDBJ databases">
        <title>Draft Genome Sequence of Streptomyces morookaense DSM 40503, an 8-azaguanine-producing strain.</title>
        <authorList>
            <person name="Qi J."/>
            <person name="Gao J.-M."/>
        </authorList>
    </citation>
    <scope>NUCLEOTIDE SEQUENCE [LARGE SCALE GENOMIC DNA]</scope>
    <source>
        <strain evidence="1 2">DSM 40503</strain>
    </source>
</reference>
<keyword evidence="1" id="KW-0032">Aminotransferase</keyword>
<proteinExistence type="predicted"/>
<dbReference type="NCBIfam" id="NF006734">
    <property type="entry name" value="PRK09266.1"/>
    <property type="match status" value="1"/>
</dbReference>
<dbReference type="EMBL" id="JABBXF010000116">
    <property type="protein sequence ID" value="NVK82265.1"/>
    <property type="molecule type" value="Genomic_DNA"/>
</dbReference>
<dbReference type="Gene3D" id="3.20.10.10">
    <property type="entry name" value="D-amino Acid Aminotransferase, subunit A, domain 2"/>
    <property type="match status" value="1"/>
</dbReference>
<dbReference type="SUPFAM" id="SSF56752">
    <property type="entry name" value="D-aminoacid aminotransferase-like PLP-dependent enzymes"/>
    <property type="match status" value="1"/>
</dbReference>
<name>A0A7Y7BAY3_STRMO</name>
<evidence type="ECO:0000313" key="1">
    <source>
        <dbReference type="EMBL" id="NVK82265.1"/>
    </source>
</evidence>
<dbReference type="InterPro" id="IPR001544">
    <property type="entry name" value="Aminotrans_IV"/>
</dbReference>
<keyword evidence="2" id="KW-1185">Reference proteome</keyword>
<dbReference type="InterPro" id="IPR043131">
    <property type="entry name" value="BCAT-like_N"/>
</dbReference>
<dbReference type="GO" id="GO:0008483">
    <property type="term" value="F:transaminase activity"/>
    <property type="evidence" value="ECO:0007669"/>
    <property type="project" value="UniProtKB-KW"/>
</dbReference>
<evidence type="ECO:0000313" key="2">
    <source>
        <dbReference type="Proteomes" id="UP000587462"/>
    </source>
</evidence>
<dbReference type="InterPro" id="IPR043132">
    <property type="entry name" value="BCAT-like_C"/>
</dbReference>
<keyword evidence="1" id="KW-0808">Transferase</keyword>
<sequence>MGGGRYGGGCRSRDGDVHDGILPSVLLSGAGVRARIRRVVTVDGAPAPLAYLQSLALANYGHFTTMRVENGGVRGLSLHLDRLRRDCRAVFGADLDPARVVAYVRQAVAGHEAGAVMVRVTVFDPHLDMLDLGAPADPHVMVTLRPAGTTAPPPLRVKLCAFGRDAPAVKHVGLFSQFRLRREAQLTGFDDALFVGPGECVSEGVTWNVGFVDAAGRVVWPEADVLDGVTLQLLRAAEAGSVTAPVPVGDLPRMRAAFATNASVGVRAIRAIDGLTFPDEDEAVVRLGELYGRVPCEAL</sequence>